<evidence type="ECO:0000313" key="1">
    <source>
        <dbReference type="EMBL" id="KRZ28949.1"/>
    </source>
</evidence>
<accession>A0A0V1J2U1</accession>
<dbReference type="AlphaFoldDB" id="A0A0V1J2U1"/>
<comment type="caution">
    <text evidence="1">The sequence shown here is derived from an EMBL/GenBank/DDBJ whole genome shotgun (WGS) entry which is preliminary data.</text>
</comment>
<sequence length="115" mass="13039">MKRERVLRYFLHILCKIIQQLSFCSLRNKERTFSRKVQAKPHEKSKHRARAHFLLCNFGSLCSSSSAALRHCIDRSLVTCTACSSKSSYAEVISMIANAIRSNCLCLCNGELVTI</sequence>
<dbReference type="Proteomes" id="UP000054805">
    <property type="component" value="Unassembled WGS sequence"/>
</dbReference>
<reference evidence="1 2" key="1">
    <citation type="submission" date="2015-01" db="EMBL/GenBank/DDBJ databases">
        <title>Evolution of Trichinella species and genotypes.</title>
        <authorList>
            <person name="Korhonen P.K."/>
            <person name="Edoardo P."/>
            <person name="Giuseppe L.R."/>
            <person name="Gasser R.B."/>
        </authorList>
    </citation>
    <scope>NUCLEOTIDE SEQUENCE [LARGE SCALE GENOMIC DNA]</scope>
    <source>
        <strain evidence="1">ISS588</strain>
    </source>
</reference>
<protein>
    <submittedName>
        <fullName evidence="1">Uncharacterized protein</fullName>
    </submittedName>
</protein>
<organism evidence="1 2">
    <name type="scientific">Trichinella pseudospiralis</name>
    <name type="common">Parasitic roundworm</name>
    <dbReference type="NCBI Taxonomy" id="6337"/>
    <lineage>
        <taxon>Eukaryota</taxon>
        <taxon>Metazoa</taxon>
        <taxon>Ecdysozoa</taxon>
        <taxon>Nematoda</taxon>
        <taxon>Enoplea</taxon>
        <taxon>Dorylaimia</taxon>
        <taxon>Trichinellida</taxon>
        <taxon>Trichinellidae</taxon>
        <taxon>Trichinella</taxon>
    </lineage>
</organism>
<name>A0A0V1J2U1_TRIPS</name>
<evidence type="ECO:0000313" key="2">
    <source>
        <dbReference type="Proteomes" id="UP000054805"/>
    </source>
</evidence>
<proteinExistence type="predicted"/>
<keyword evidence="2" id="KW-1185">Reference proteome</keyword>
<dbReference type="EMBL" id="JYDS01000052">
    <property type="protein sequence ID" value="KRZ28949.1"/>
    <property type="molecule type" value="Genomic_DNA"/>
</dbReference>
<gene>
    <name evidence="1" type="ORF">T4B_12074</name>
</gene>